<keyword evidence="2" id="KW-1185">Reference proteome</keyword>
<dbReference type="InterPro" id="IPR036875">
    <property type="entry name" value="Znf_CCHC_sf"/>
</dbReference>
<name>A0A1J6IBM3_NICAT</name>
<comment type="caution">
    <text evidence="1">The sequence shown here is derived from an EMBL/GenBank/DDBJ whole genome shotgun (WGS) entry which is preliminary data.</text>
</comment>
<dbReference type="Proteomes" id="UP000187609">
    <property type="component" value="Unassembled WGS sequence"/>
</dbReference>
<feature type="non-terminal residue" evidence="1">
    <location>
        <position position="218"/>
    </location>
</feature>
<protein>
    <submittedName>
        <fullName evidence="1">Uncharacterized protein</fullName>
    </submittedName>
</protein>
<reference evidence="1" key="1">
    <citation type="submission" date="2016-11" db="EMBL/GenBank/DDBJ databases">
        <title>The genome of Nicotiana attenuata.</title>
        <authorList>
            <person name="Xu S."/>
            <person name="Brockmoeller T."/>
            <person name="Gaquerel E."/>
            <person name="Navarro A."/>
            <person name="Kuhl H."/>
            <person name="Gase K."/>
            <person name="Ling Z."/>
            <person name="Zhou W."/>
            <person name="Kreitzer C."/>
            <person name="Stanke M."/>
            <person name="Tang H."/>
            <person name="Lyons E."/>
            <person name="Pandey P."/>
            <person name="Pandey S.P."/>
            <person name="Timmermann B."/>
            <person name="Baldwin I.T."/>
        </authorList>
    </citation>
    <scope>NUCLEOTIDE SEQUENCE [LARGE SCALE GENOMIC DNA]</scope>
    <source>
        <strain evidence="1">UT</strain>
    </source>
</reference>
<dbReference type="PANTHER" id="PTHR34222">
    <property type="entry name" value="GAG_PRE-INTEGRS DOMAIN-CONTAINING PROTEIN"/>
    <property type="match status" value="1"/>
</dbReference>
<dbReference type="EMBL" id="MJEQ01037192">
    <property type="protein sequence ID" value="OIS97919.1"/>
    <property type="molecule type" value="Genomic_DNA"/>
</dbReference>
<dbReference type="GO" id="GO:0008270">
    <property type="term" value="F:zinc ion binding"/>
    <property type="evidence" value="ECO:0007669"/>
    <property type="project" value="InterPro"/>
</dbReference>
<dbReference type="Gramene" id="OIS97919">
    <property type="protein sequence ID" value="OIS97919"/>
    <property type="gene ID" value="A4A49_62409"/>
</dbReference>
<evidence type="ECO:0000313" key="2">
    <source>
        <dbReference type="Proteomes" id="UP000187609"/>
    </source>
</evidence>
<dbReference type="SUPFAM" id="SSF57756">
    <property type="entry name" value="Retrovirus zinc finger-like domains"/>
    <property type="match status" value="1"/>
</dbReference>
<dbReference type="GO" id="GO:0003676">
    <property type="term" value="F:nucleic acid binding"/>
    <property type="evidence" value="ECO:0007669"/>
    <property type="project" value="InterPro"/>
</dbReference>
<accession>A0A1J6IBM3</accession>
<sequence length="218" mass="24348">IMMITPLPSVNQAYTLLIQDEKQREIHVAQHPLETAFLAQNQQTNFQKYANGEGKFKASPEGKKNNLVCNYCKKLGHSIDKCYRIMGFPSTFKFTKSKRYQGGPHSNAAIMNEENTTQPVNTMEGNAGGKVITQEQLSQLYQLLQQVKVGQQGEQISDANASANCAVKTVNAPNLYCLSCFPYMNSTCWIIDSGASEHTTFDYSILFNVKPLTKSLYV</sequence>
<proteinExistence type="predicted"/>
<organism evidence="1 2">
    <name type="scientific">Nicotiana attenuata</name>
    <name type="common">Coyote tobacco</name>
    <dbReference type="NCBI Taxonomy" id="49451"/>
    <lineage>
        <taxon>Eukaryota</taxon>
        <taxon>Viridiplantae</taxon>
        <taxon>Streptophyta</taxon>
        <taxon>Embryophyta</taxon>
        <taxon>Tracheophyta</taxon>
        <taxon>Spermatophyta</taxon>
        <taxon>Magnoliopsida</taxon>
        <taxon>eudicotyledons</taxon>
        <taxon>Gunneridae</taxon>
        <taxon>Pentapetalae</taxon>
        <taxon>asterids</taxon>
        <taxon>lamiids</taxon>
        <taxon>Solanales</taxon>
        <taxon>Solanaceae</taxon>
        <taxon>Nicotianoideae</taxon>
        <taxon>Nicotianeae</taxon>
        <taxon>Nicotiana</taxon>
    </lineage>
</organism>
<dbReference type="AlphaFoldDB" id="A0A1J6IBM3"/>
<gene>
    <name evidence="1" type="ORF">A4A49_62409</name>
</gene>
<evidence type="ECO:0000313" key="1">
    <source>
        <dbReference type="EMBL" id="OIS97919.1"/>
    </source>
</evidence>
<feature type="non-terminal residue" evidence="1">
    <location>
        <position position="1"/>
    </location>
</feature>
<dbReference type="PANTHER" id="PTHR34222:SF33">
    <property type="entry name" value="RETROTRANSPOSON GAG DOMAIN-CONTAINING PROTEIN"/>
    <property type="match status" value="1"/>
</dbReference>